<feature type="non-terminal residue" evidence="1">
    <location>
        <position position="1"/>
    </location>
</feature>
<comment type="caution">
    <text evidence="1">The sequence shown here is derived from an EMBL/GenBank/DDBJ whole genome shotgun (WGS) entry which is preliminary data.</text>
</comment>
<proteinExistence type="predicted"/>
<dbReference type="PATRIC" id="fig|178901.14.peg.1097"/>
<organism evidence="1 2">
    <name type="scientific">Acetobacter malorum</name>
    <dbReference type="NCBI Taxonomy" id="178901"/>
    <lineage>
        <taxon>Bacteria</taxon>
        <taxon>Pseudomonadati</taxon>
        <taxon>Pseudomonadota</taxon>
        <taxon>Alphaproteobacteria</taxon>
        <taxon>Acetobacterales</taxon>
        <taxon>Acetobacteraceae</taxon>
        <taxon>Acetobacter</taxon>
    </lineage>
</organism>
<evidence type="ECO:0000313" key="1">
    <source>
        <dbReference type="EMBL" id="KXV70569.1"/>
    </source>
</evidence>
<dbReference type="EMBL" id="LHZX01000219">
    <property type="protein sequence ID" value="KXV70569.1"/>
    <property type="molecule type" value="Genomic_DNA"/>
</dbReference>
<dbReference type="RefSeq" id="WP_231869371.1">
    <property type="nucleotide sequence ID" value="NZ_LHZX01000219.1"/>
</dbReference>
<dbReference type="Proteomes" id="UP000075377">
    <property type="component" value="Unassembled WGS sequence"/>
</dbReference>
<accession>A0A149URD4</accession>
<gene>
    <name evidence="1" type="ORF">AD951_02585</name>
</gene>
<name>A0A149URD4_9PROT</name>
<dbReference type="AlphaFoldDB" id="A0A149URD4"/>
<reference evidence="1 2" key="1">
    <citation type="submission" date="2015-06" db="EMBL/GenBank/DDBJ databases">
        <title>Improved classification and identification of acetic acid bacteria using matrix-assisted laser desorption/ionization time-of-flight mass spectrometry; Gluconobacter nephelii and Gluconobacter uchimurae are later heterotypic synonyms of Gluconobacter japonicus and Gluconobacter oxydans, respectively.</title>
        <authorList>
            <person name="Li L."/>
            <person name="Cleenwerck I."/>
            <person name="De Vuyst L."/>
            <person name="Vandamme P."/>
        </authorList>
    </citation>
    <scope>NUCLEOTIDE SEQUENCE [LARGE SCALE GENOMIC DNA]</scope>
    <source>
        <strain evidence="1 2">LMG 1699</strain>
    </source>
</reference>
<evidence type="ECO:0000313" key="2">
    <source>
        <dbReference type="Proteomes" id="UP000075377"/>
    </source>
</evidence>
<sequence length="82" mass="9762">RRPQNQEVFRTLQVFWASQKAEKLNKDALHTLFRALDASRYMNRAHEFPIAMHCNAENCVKNASFLEQNIAQLEFWDRPIEK</sequence>
<protein>
    <submittedName>
        <fullName evidence="1">Uncharacterized protein</fullName>
    </submittedName>
</protein>